<protein>
    <submittedName>
        <fullName evidence="1">Uncharacterized protein</fullName>
    </submittedName>
</protein>
<dbReference type="Proteomes" id="UP001497535">
    <property type="component" value="Unassembled WGS sequence"/>
</dbReference>
<name>A0ACB0XZG8_MELEN</name>
<reference evidence="1" key="1">
    <citation type="submission" date="2023-11" db="EMBL/GenBank/DDBJ databases">
        <authorList>
            <person name="Poullet M."/>
        </authorList>
    </citation>
    <scope>NUCLEOTIDE SEQUENCE</scope>
    <source>
        <strain evidence="1">E1834</strain>
    </source>
</reference>
<evidence type="ECO:0000313" key="2">
    <source>
        <dbReference type="Proteomes" id="UP001497535"/>
    </source>
</evidence>
<organism evidence="1 2">
    <name type="scientific">Meloidogyne enterolobii</name>
    <name type="common">Root-knot nematode worm</name>
    <name type="synonym">Meloidogyne mayaguensis</name>
    <dbReference type="NCBI Taxonomy" id="390850"/>
    <lineage>
        <taxon>Eukaryota</taxon>
        <taxon>Metazoa</taxon>
        <taxon>Ecdysozoa</taxon>
        <taxon>Nematoda</taxon>
        <taxon>Chromadorea</taxon>
        <taxon>Rhabditida</taxon>
        <taxon>Tylenchina</taxon>
        <taxon>Tylenchomorpha</taxon>
        <taxon>Tylenchoidea</taxon>
        <taxon>Meloidogynidae</taxon>
        <taxon>Meloidogyninae</taxon>
        <taxon>Meloidogyne</taxon>
    </lineage>
</organism>
<evidence type="ECO:0000313" key="1">
    <source>
        <dbReference type="EMBL" id="CAK5025113.1"/>
    </source>
</evidence>
<accession>A0ACB0XZG8</accession>
<sequence>MKKVYFMILFISWIRTCVVSVFSKSVTGNIEPERPHFFLPKYLQNCQTFSFLPIASLLLLWKKAKLIGKESDHSAYLRTWEEFFIKTTFQKHFSISLIRMMDSIDNYFFRNKLNFKKQ</sequence>
<dbReference type="EMBL" id="CAVMJV010000004">
    <property type="protein sequence ID" value="CAK5025113.1"/>
    <property type="molecule type" value="Genomic_DNA"/>
</dbReference>
<gene>
    <name evidence="1" type="ORF">MENTE1834_LOCUS5697</name>
</gene>
<keyword evidence="2" id="KW-1185">Reference proteome</keyword>
<comment type="caution">
    <text evidence="1">The sequence shown here is derived from an EMBL/GenBank/DDBJ whole genome shotgun (WGS) entry which is preliminary data.</text>
</comment>
<proteinExistence type="predicted"/>